<dbReference type="Proteomes" id="UP000072189">
    <property type="component" value="Unassembled WGS sequence"/>
</dbReference>
<evidence type="ECO:0000259" key="4">
    <source>
        <dbReference type="PROSITE" id="PS51078"/>
    </source>
</evidence>
<dbReference type="InterPro" id="IPR036390">
    <property type="entry name" value="WH_DNA-bd_sf"/>
</dbReference>
<dbReference type="InterPro" id="IPR050707">
    <property type="entry name" value="HTH_MetabolicPath_Reg"/>
</dbReference>
<dbReference type="RefSeq" id="WP_058613384.1">
    <property type="nucleotide sequence ID" value="NZ_LDRV01000021.1"/>
</dbReference>
<evidence type="ECO:0000256" key="3">
    <source>
        <dbReference type="ARBA" id="ARBA00023163"/>
    </source>
</evidence>
<organism evidence="5 6">
    <name type="scientific">Microbacterium testaceum</name>
    <name type="common">Aureobacterium testaceum</name>
    <name type="synonym">Brevibacterium testaceum</name>
    <dbReference type="NCBI Taxonomy" id="2033"/>
    <lineage>
        <taxon>Bacteria</taxon>
        <taxon>Bacillati</taxon>
        <taxon>Actinomycetota</taxon>
        <taxon>Actinomycetes</taxon>
        <taxon>Micrococcales</taxon>
        <taxon>Microbacteriaceae</taxon>
        <taxon>Microbacterium</taxon>
    </lineage>
</organism>
<keyword evidence="1" id="KW-0805">Transcription regulation</keyword>
<keyword evidence="2" id="KW-0238">DNA-binding</keyword>
<dbReference type="InterPro" id="IPR005471">
    <property type="entry name" value="Tscrpt_reg_IclR_N"/>
</dbReference>
<sequence length="265" mass="28196">MTPADRGAAVADDEATSTVIRAFDVIASLALLTREGQGASATDVARALGRERSHVSRTLAALADQDVVARDSGRRYRLSWAWYTAAEDLVDRRLRLEGLSVLDELAATTGEAVFLGVLRGDTTVTIVESVPAVSRMIGTWVGRAYPAFCSDAGQAVLWDAPDDEVRAVFAATAFESEGPRAPRSVDDFLTRLHAARERGYTIVDEEAEAGLYSVAAPVWDFRGEVVAAVQVVGERAALQPRTAALADACLTAAATLSTRLGHGIH</sequence>
<evidence type="ECO:0000256" key="1">
    <source>
        <dbReference type="ARBA" id="ARBA00023015"/>
    </source>
</evidence>
<gene>
    <name evidence="5" type="ORF">RSA3_03800</name>
</gene>
<comment type="caution">
    <text evidence="5">The sequence shown here is derived from an EMBL/GenBank/DDBJ whole genome shotgun (WGS) entry which is preliminary data.</text>
</comment>
<dbReference type="Gene3D" id="1.10.10.10">
    <property type="entry name" value="Winged helix-like DNA-binding domain superfamily/Winged helix DNA-binding domain"/>
    <property type="match status" value="1"/>
</dbReference>
<evidence type="ECO:0000313" key="6">
    <source>
        <dbReference type="Proteomes" id="UP000072189"/>
    </source>
</evidence>
<dbReference type="PROSITE" id="PS51078">
    <property type="entry name" value="ICLR_ED"/>
    <property type="match status" value="1"/>
</dbReference>
<dbReference type="EMBL" id="LDRV01000021">
    <property type="protein sequence ID" value="KTS13625.1"/>
    <property type="molecule type" value="Genomic_DNA"/>
</dbReference>
<dbReference type="AlphaFoldDB" id="A0A147FAU6"/>
<keyword evidence="3" id="KW-0804">Transcription</keyword>
<dbReference type="Pfam" id="PF01614">
    <property type="entry name" value="IclR_C"/>
    <property type="match status" value="1"/>
</dbReference>
<name>A0A147FAU6_MICTE</name>
<dbReference type="InterPro" id="IPR029016">
    <property type="entry name" value="GAF-like_dom_sf"/>
</dbReference>
<accession>A0A147FAU6</accession>
<dbReference type="GO" id="GO:0003700">
    <property type="term" value="F:DNA-binding transcription factor activity"/>
    <property type="evidence" value="ECO:0007669"/>
    <property type="project" value="TreeGrafter"/>
</dbReference>
<dbReference type="InterPro" id="IPR036388">
    <property type="entry name" value="WH-like_DNA-bd_sf"/>
</dbReference>
<dbReference type="PANTHER" id="PTHR30136">
    <property type="entry name" value="HELIX-TURN-HELIX TRANSCRIPTIONAL REGULATOR, ICLR FAMILY"/>
    <property type="match status" value="1"/>
</dbReference>
<dbReference type="SUPFAM" id="SSF55781">
    <property type="entry name" value="GAF domain-like"/>
    <property type="match status" value="1"/>
</dbReference>
<dbReference type="SUPFAM" id="SSF46785">
    <property type="entry name" value="Winged helix' DNA-binding domain"/>
    <property type="match status" value="1"/>
</dbReference>
<protein>
    <submittedName>
        <fullName evidence="5">IclR family transcriptional regulator</fullName>
    </submittedName>
</protein>
<dbReference type="PANTHER" id="PTHR30136:SF35">
    <property type="entry name" value="HTH-TYPE TRANSCRIPTIONAL REGULATOR RV1719"/>
    <property type="match status" value="1"/>
</dbReference>
<dbReference type="GO" id="GO:0045892">
    <property type="term" value="P:negative regulation of DNA-templated transcription"/>
    <property type="evidence" value="ECO:0007669"/>
    <property type="project" value="TreeGrafter"/>
</dbReference>
<reference evidence="5 6" key="1">
    <citation type="journal article" date="2016" name="Front. Microbiol.">
        <title>Genomic Resource of Rice Seed Associated Bacteria.</title>
        <authorList>
            <person name="Midha S."/>
            <person name="Bansal K."/>
            <person name="Sharma S."/>
            <person name="Kumar N."/>
            <person name="Patil P.P."/>
            <person name="Chaudhry V."/>
            <person name="Patil P.B."/>
        </authorList>
    </citation>
    <scope>NUCLEOTIDE SEQUENCE [LARGE SCALE GENOMIC DNA]</scope>
    <source>
        <strain evidence="5 6">RSA3</strain>
    </source>
</reference>
<dbReference type="GO" id="GO:0003677">
    <property type="term" value="F:DNA binding"/>
    <property type="evidence" value="ECO:0007669"/>
    <property type="project" value="UniProtKB-KW"/>
</dbReference>
<proteinExistence type="predicted"/>
<dbReference type="Gene3D" id="3.30.450.40">
    <property type="match status" value="1"/>
</dbReference>
<evidence type="ECO:0000313" key="5">
    <source>
        <dbReference type="EMBL" id="KTS13625.1"/>
    </source>
</evidence>
<dbReference type="PATRIC" id="fig|2033.7.peg.1313"/>
<evidence type="ECO:0000256" key="2">
    <source>
        <dbReference type="ARBA" id="ARBA00023125"/>
    </source>
</evidence>
<feature type="domain" description="IclR-ED" evidence="4">
    <location>
        <begin position="81"/>
        <end position="262"/>
    </location>
</feature>
<dbReference type="Pfam" id="PF09339">
    <property type="entry name" value="HTH_IclR"/>
    <property type="match status" value="1"/>
</dbReference>
<dbReference type="InterPro" id="IPR014757">
    <property type="entry name" value="Tscrpt_reg_IclR_C"/>
</dbReference>